<keyword evidence="4" id="KW-1185">Reference proteome</keyword>
<gene>
    <name evidence="3" type="ORF">M0811_03818</name>
</gene>
<accession>A0A9Q0LZL9</accession>
<comment type="caution">
    <text evidence="3">The sequence shown here is derived from an EMBL/GenBank/DDBJ whole genome shotgun (WGS) entry which is preliminary data.</text>
</comment>
<dbReference type="Pfam" id="PF00620">
    <property type="entry name" value="RhoGAP"/>
    <property type="match status" value="1"/>
</dbReference>
<feature type="coiled-coil region" evidence="1">
    <location>
        <begin position="255"/>
        <end position="370"/>
    </location>
</feature>
<dbReference type="SMART" id="SM00324">
    <property type="entry name" value="RhoGAP"/>
    <property type="match status" value="1"/>
</dbReference>
<evidence type="ECO:0000313" key="4">
    <source>
        <dbReference type="Proteomes" id="UP001149090"/>
    </source>
</evidence>
<dbReference type="AlphaFoldDB" id="A0A9Q0LZL9"/>
<sequence length="544" mass="64553">MSKFKTVFGRKNQPKFKFIGSKINNFLPCPPIIERAMQEILERGLEVVGIFRISSSQELTQEAIRSIQKGENLVLKSLDIHTVSALLKSFIRELSDPLLTFTLFEKFLLVSELPDEQKYPSLLEILEQLPFANLIFLFKLTKVLEKISEKSEINKMGMRNLALIFGPSILKEQLPKEALDQPIDPQKAMQTNEKIVCVASFIFENYQKFQKDILQHKKKDWIAKHKSHQDVEKVQNFTNLEDIFYLELRESEPEIDSLIFKMKALEEQIVKEKAEFKQNIQEKKKELEEKKATISDYVIQVKQKTDHQKTQQDTLMIQRKNLIEKHSEINELNEKKKKLEKQKKKLQNLNHNLQATLDQEKEMFEKFKQETEFEKQDLVFHLSWFDFKISELEKSRNELSLLCQKTFSEEEERTKEIVKTKEMIEKTKNQIIQTQKLIESQNKNLEEHEIQFLQIIEVFDQEKQKFDKEIQIQEQKIQDLSKEIENQKAILKSKFGVSNIESLSLEKSRKLYSHLKNQTKEAKKIIFQQKKQLAFYIKKYESEK</sequence>
<dbReference type="SUPFAM" id="SSF48350">
    <property type="entry name" value="GTPase activation domain, GAP"/>
    <property type="match status" value="1"/>
</dbReference>
<evidence type="ECO:0000313" key="3">
    <source>
        <dbReference type="EMBL" id="KAJ5080333.1"/>
    </source>
</evidence>
<proteinExistence type="predicted"/>
<dbReference type="PANTHER" id="PTHR45808">
    <property type="entry name" value="RHO GTPASE-ACTIVATING PROTEIN 68F"/>
    <property type="match status" value="1"/>
</dbReference>
<reference evidence="3" key="1">
    <citation type="submission" date="2022-10" db="EMBL/GenBank/DDBJ databases">
        <title>Novel sulphate-reducing endosymbionts in the free-living metamonad Anaeramoeba.</title>
        <authorList>
            <person name="Jerlstrom-Hultqvist J."/>
            <person name="Cepicka I."/>
            <person name="Gallot-Lavallee L."/>
            <person name="Salas-Leiva D."/>
            <person name="Curtis B.A."/>
            <person name="Zahonova K."/>
            <person name="Pipaliya S."/>
            <person name="Dacks J."/>
            <person name="Roger A.J."/>
        </authorList>
    </citation>
    <scope>NUCLEOTIDE SEQUENCE</scope>
    <source>
        <strain evidence="3">BMAN</strain>
    </source>
</reference>
<protein>
    <submittedName>
        <fullName evidence="3">Rho gtpase-activating protein 68f</fullName>
    </submittedName>
</protein>
<dbReference type="Gene3D" id="1.10.555.10">
    <property type="entry name" value="Rho GTPase activation protein"/>
    <property type="match status" value="1"/>
</dbReference>
<dbReference type="PANTHER" id="PTHR45808:SF2">
    <property type="entry name" value="RHO GTPASE-ACTIVATING PROTEIN 68F"/>
    <property type="match status" value="1"/>
</dbReference>
<dbReference type="CDD" id="cd00159">
    <property type="entry name" value="RhoGAP"/>
    <property type="match status" value="1"/>
</dbReference>
<evidence type="ECO:0000259" key="2">
    <source>
        <dbReference type="PROSITE" id="PS50238"/>
    </source>
</evidence>
<organism evidence="3 4">
    <name type="scientific">Anaeramoeba ignava</name>
    <name type="common">Anaerobic marine amoeba</name>
    <dbReference type="NCBI Taxonomy" id="1746090"/>
    <lineage>
        <taxon>Eukaryota</taxon>
        <taxon>Metamonada</taxon>
        <taxon>Anaeramoebidae</taxon>
        <taxon>Anaeramoeba</taxon>
    </lineage>
</organism>
<evidence type="ECO:0000256" key="1">
    <source>
        <dbReference type="SAM" id="Coils"/>
    </source>
</evidence>
<dbReference type="OrthoDB" id="185175at2759"/>
<dbReference type="OMA" id="NIDEMTH"/>
<dbReference type="InterPro" id="IPR000198">
    <property type="entry name" value="RhoGAP_dom"/>
</dbReference>
<dbReference type="PROSITE" id="PS50238">
    <property type="entry name" value="RHOGAP"/>
    <property type="match status" value="1"/>
</dbReference>
<name>A0A9Q0LZL9_ANAIG</name>
<dbReference type="InterPro" id="IPR008936">
    <property type="entry name" value="Rho_GTPase_activation_prot"/>
</dbReference>
<dbReference type="GO" id="GO:0005737">
    <property type="term" value="C:cytoplasm"/>
    <property type="evidence" value="ECO:0007669"/>
    <property type="project" value="TreeGrafter"/>
</dbReference>
<keyword evidence="1" id="KW-0175">Coiled coil</keyword>
<dbReference type="EMBL" id="JAPDFW010000011">
    <property type="protein sequence ID" value="KAJ5080333.1"/>
    <property type="molecule type" value="Genomic_DNA"/>
</dbReference>
<dbReference type="Proteomes" id="UP001149090">
    <property type="component" value="Unassembled WGS sequence"/>
</dbReference>
<dbReference type="GO" id="GO:0007264">
    <property type="term" value="P:small GTPase-mediated signal transduction"/>
    <property type="evidence" value="ECO:0007669"/>
    <property type="project" value="TreeGrafter"/>
</dbReference>
<feature type="domain" description="Rho-GAP" evidence="2">
    <location>
        <begin position="21"/>
        <end position="203"/>
    </location>
</feature>
<dbReference type="GO" id="GO:0005096">
    <property type="term" value="F:GTPase activator activity"/>
    <property type="evidence" value="ECO:0007669"/>
    <property type="project" value="TreeGrafter"/>
</dbReference>
<feature type="coiled-coil region" evidence="1">
    <location>
        <begin position="424"/>
        <end position="490"/>
    </location>
</feature>